<dbReference type="Pfam" id="PF11148">
    <property type="entry name" value="DUF2922"/>
    <property type="match status" value="1"/>
</dbReference>
<dbReference type="RefSeq" id="WP_152806268.1">
    <property type="nucleotide sequence ID" value="NZ_WHNX01000034.1"/>
</dbReference>
<name>A0A6A7KCA3_9FIRM</name>
<sequence length="73" mass="8098">MPTVRLDMNFKRADGANSKMTIDQARTDITQAEVNSLMDLIIANSLFEPNGSPLSEKVKIELVTTEVVEFDVV</sequence>
<protein>
    <submittedName>
        <fullName evidence="1">DUF2922 family protein</fullName>
    </submittedName>
</protein>
<dbReference type="EMBL" id="WHNX01000034">
    <property type="protein sequence ID" value="MPW26982.1"/>
    <property type="molecule type" value="Genomic_DNA"/>
</dbReference>
<dbReference type="Proteomes" id="UP000440004">
    <property type="component" value="Unassembled WGS sequence"/>
</dbReference>
<comment type="caution">
    <text evidence="1">The sequence shown here is derived from an EMBL/GenBank/DDBJ whole genome shotgun (WGS) entry which is preliminary data.</text>
</comment>
<evidence type="ECO:0000313" key="2">
    <source>
        <dbReference type="Proteomes" id="UP000440004"/>
    </source>
</evidence>
<gene>
    <name evidence="1" type="ORF">GC105_14450</name>
</gene>
<organism evidence="1 2">
    <name type="scientific">Alkalibaculum sporogenes</name>
    <dbReference type="NCBI Taxonomy" id="2655001"/>
    <lineage>
        <taxon>Bacteria</taxon>
        <taxon>Bacillati</taxon>
        <taxon>Bacillota</taxon>
        <taxon>Clostridia</taxon>
        <taxon>Eubacteriales</taxon>
        <taxon>Eubacteriaceae</taxon>
        <taxon>Alkalibaculum</taxon>
    </lineage>
</organism>
<proteinExistence type="predicted"/>
<evidence type="ECO:0000313" key="1">
    <source>
        <dbReference type="EMBL" id="MPW26982.1"/>
    </source>
</evidence>
<reference evidence="1 2" key="1">
    <citation type="submission" date="2019-10" db="EMBL/GenBank/DDBJ databases">
        <title>Alkalibaculum tamaniensis sp.nov., a new alkaliphilic acetogen, isolated on methoxylated aromatics from a mud volcano.</title>
        <authorList>
            <person name="Khomyakova M.A."/>
            <person name="Merkel A.Y."/>
            <person name="Bonch-Osmolovskaya E.A."/>
            <person name="Slobodkin A.I."/>
        </authorList>
    </citation>
    <scope>NUCLEOTIDE SEQUENCE [LARGE SCALE GENOMIC DNA]</scope>
    <source>
        <strain evidence="1 2">M08DMB</strain>
    </source>
</reference>
<keyword evidence="2" id="KW-1185">Reference proteome</keyword>
<dbReference type="AlphaFoldDB" id="A0A6A7KCA3"/>
<accession>A0A6A7KCA3</accession>
<dbReference type="InterPro" id="IPR021321">
    <property type="entry name" value="DUF2922"/>
</dbReference>